<keyword evidence="2" id="KW-1185">Reference proteome</keyword>
<feature type="non-terminal residue" evidence="1">
    <location>
        <position position="1"/>
    </location>
</feature>
<dbReference type="EMBL" id="LXQA010520824">
    <property type="protein sequence ID" value="MCI56937.1"/>
    <property type="molecule type" value="Genomic_DNA"/>
</dbReference>
<dbReference type="Proteomes" id="UP000265520">
    <property type="component" value="Unassembled WGS sequence"/>
</dbReference>
<protein>
    <submittedName>
        <fullName evidence="1">Uncharacterized protein</fullName>
    </submittedName>
</protein>
<dbReference type="AlphaFoldDB" id="A0A392T913"/>
<proteinExistence type="predicted"/>
<evidence type="ECO:0000313" key="1">
    <source>
        <dbReference type="EMBL" id="MCI56937.1"/>
    </source>
</evidence>
<comment type="caution">
    <text evidence="1">The sequence shown here is derived from an EMBL/GenBank/DDBJ whole genome shotgun (WGS) entry which is preliminary data.</text>
</comment>
<organism evidence="1 2">
    <name type="scientific">Trifolium medium</name>
    <dbReference type="NCBI Taxonomy" id="97028"/>
    <lineage>
        <taxon>Eukaryota</taxon>
        <taxon>Viridiplantae</taxon>
        <taxon>Streptophyta</taxon>
        <taxon>Embryophyta</taxon>
        <taxon>Tracheophyta</taxon>
        <taxon>Spermatophyta</taxon>
        <taxon>Magnoliopsida</taxon>
        <taxon>eudicotyledons</taxon>
        <taxon>Gunneridae</taxon>
        <taxon>Pentapetalae</taxon>
        <taxon>rosids</taxon>
        <taxon>fabids</taxon>
        <taxon>Fabales</taxon>
        <taxon>Fabaceae</taxon>
        <taxon>Papilionoideae</taxon>
        <taxon>50 kb inversion clade</taxon>
        <taxon>NPAAA clade</taxon>
        <taxon>Hologalegina</taxon>
        <taxon>IRL clade</taxon>
        <taxon>Trifolieae</taxon>
        <taxon>Trifolium</taxon>
    </lineage>
</organism>
<name>A0A392T913_9FABA</name>
<reference evidence="1 2" key="1">
    <citation type="journal article" date="2018" name="Front. Plant Sci.">
        <title>Red Clover (Trifolium pratense) and Zigzag Clover (T. medium) - A Picture of Genomic Similarities and Differences.</title>
        <authorList>
            <person name="Dluhosova J."/>
            <person name="Istvanek J."/>
            <person name="Nedelnik J."/>
            <person name="Repkova J."/>
        </authorList>
    </citation>
    <scope>NUCLEOTIDE SEQUENCE [LARGE SCALE GENOMIC DNA]</scope>
    <source>
        <strain evidence="2">cv. 10/8</strain>
        <tissue evidence="1">Leaf</tissue>
    </source>
</reference>
<sequence length="16" mass="1759">FCDDLNDLSVVVACVF</sequence>
<evidence type="ECO:0000313" key="2">
    <source>
        <dbReference type="Proteomes" id="UP000265520"/>
    </source>
</evidence>
<accession>A0A392T913</accession>